<dbReference type="OrthoDB" id="2262563at2759"/>
<evidence type="ECO:0000313" key="2">
    <source>
        <dbReference type="Proteomes" id="UP000242146"/>
    </source>
</evidence>
<proteinExistence type="predicted"/>
<accession>A0A1X2GLM9</accession>
<dbReference type="AlphaFoldDB" id="A0A1X2GLM9"/>
<gene>
    <name evidence="1" type="ORF">DM01DRAFT_1334923</name>
</gene>
<organism evidence="1 2">
    <name type="scientific">Hesseltinella vesiculosa</name>
    <dbReference type="NCBI Taxonomy" id="101127"/>
    <lineage>
        <taxon>Eukaryota</taxon>
        <taxon>Fungi</taxon>
        <taxon>Fungi incertae sedis</taxon>
        <taxon>Mucoromycota</taxon>
        <taxon>Mucoromycotina</taxon>
        <taxon>Mucoromycetes</taxon>
        <taxon>Mucorales</taxon>
        <taxon>Cunninghamellaceae</taxon>
        <taxon>Hesseltinella</taxon>
    </lineage>
</organism>
<dbReference type="EMBL" id="MCGT01000010">
    <property type="protein sequence ID" value="ORX56441.1"/>
    <property type="molecule type" value="Genomic_DNA"/>
</dbReference>
<comment type="caution">
    <text evidence="1">The sequence shown here is derived from an EMBL/GenBank/DDBJ whole genome shotgun (WGS) entry which is preliminary data.</text>
</comment>
<dbReference type="Proteomes" id="UP000242146">
    <property type="component" value="Unassembled WGS sequence"/>
</dbReference>
<sequence>MSQDVEDSDESSETCDALDISATSASAPIQAPTPTPTRLSLCLRPLGEHRFVVGQVDVSDKFYQLQKNVFELAEDGSNSLTPESDVHLLLSLSSILLLQNNNRMHKAMIPFFWPTSLLQNSQAFPRYLAHKLKIPCSVGSQFDPYYPRLPRQSN</sequence>
<evidence type="ECO:0000313" key="1">
    <source>
        <dbReference type="EMBL" id="ORX56441.1"/>
    </source>
</evidence>
<keyword evidence="2" id="KW-1185">Reference proteome</keyword>
<protein>
    <submittedName>
        <fullName evidence="1">Uncharacterized protein</fullName>
    </submittedName>
</protein>
<reference evidence="1 2" key="1">
    <citation type="submission" date="2016-07" db="EMBL/GenBank/DDBJ databases">
        <title>Pervasive Adenine N6-methylation of Active Genes in Fungi.</title>
        <authorList>
            <consortium name="DOE Joint Genome Institute"/>
            <person name="Mondo S.J."/>
            <person name="Dannebaum R.O."/>
            <person name="Kuo R.C."/>
            <person name="Labutti K."/>
            <person name="Haridas S."/>
            <person name="Kuo A."/>
            <person name="Salamov A."/>
            <person name="Ahrendt S.R."/>
            <person name="Lipzen A."/>
            <person name="Sullivan W."/>
            <person name="Andreopoulos W.B."/>
            <person name="Clum A."/>
            <person name="Lindquist E."/>
            <person name="Daum C."/>
            <person name="Ramamoorthy G.K."/>
            <person name="Gryganskyi A."/>
            <person name="Culley D."/>
            <person name="Magnuson J.K."/>
            <person name="James T.Y."/>
            <person name="O'Malley M.A."/>
            <person name="Stajich J.E."/>
            <person name="Spatafora J.W."/>
            <person name="Visel A."/>
            <person name="Grigoriev I.V."/>
        </authorList>
    </citation>
    <scope>NUCLEOTIDE SEQUENCE [LARGE SCALE GENOMIC DNA]</scope>
    <source>
        <strain evidence="1 2">NRRL 3301</strain>
    </source>
</reference>
<name>A0A1X2GLM9_9FUNG</name>